<evidence type="ECO:0000256" key="2">
    <source>
        <dbReference type="ARBA" id="ARBA00009348"/>
    </source>
</evidence>
<dbReference type="InterPro" id="IPR018905">
    <property type="entry name" value="A-galactase_NEW3"/>
</dbReference>
<dbReference type="Pfam" id="PF13088">
    <property type="entry name" value="BNR_2"/>
    <property type="match status" value="1"/>
</dbReference>
<dbReference type="InterPro" id="IPR036278">
    <property type="entry name" value="Sialidase_sf"/>
</dbReference>
<dbReference type="RefSeq" id="WP_232499222.1">
    <property type="nucleotide sequence ID" value="NZ_BAAANH010000007.1"/>
</dbReference>
<dbReference type="Gene3D" id="2.60.40.10">
    <property type="entry name" value="Immunoglobulins"/>
    <property type="match status" value="1"/>
</dbReference>
<organism evidence="6 7">
    <name type="scientific">Agromyces humatus</name>
    <dbReference type="NCBI Taxonomy" id="279573"/>
    <lineage>
        <taxon>Bacteria</taxon>
        <taxon>Bacillati</taxon>
        <taxon>Actinomycetota</taxon>
        <taxon>Actinomycetes</taxon>
        <taxon>Micrococcales</taxon>
        <taxon>Microbacteriaceae</taxon>
        <taxon>Agromyces</taxon>
    </lineage>
</organism>
<dbReference type="Gene3D" id="2.120.10.10">
    <property type="match status" value="1"/>
</dbReference>
<keyword evidence="7" id="KW-1185">Reference proteome</keyword>
<comment type="caution">
    <text evidence="6">The sequence shown here is derived from an EMBL/GenBank/DDBJ whole genome shotgun (WGS) entry which is preliminary data.</text>
</comment>
<proteinExistence type="inferred from homology"/>
<comment type="catalytic activity">
    <reaction evidence="1">
        <text>Hydrolysis of alpha-(2-&gt;3)-, alpha-(2-&gt;6)-, alpha-(2-&gt;8)- glycosidic linkages of terminal sialic acid residues in oligosaccharides, glycoproteins, glycolipids, colominic acid and synthetic substrates.</text>
        <dbReference type="EC" id="3.2.1.18"/>
    </reaction>
</comment>
<dbReference type="CDD" id="cd15482">
    <property type="entry name" value="Sialidase_non-viral"/>
    <property type="match status" value="1"/>
</dbReference>
<feature type="signal peptide" evidence="4">
    <location>
        <begin position="1"/>
        <end position="32"/>
    </location>
</feature>
<evidence type="ECO:0000256" key="4">
    <source>
        <dbReference type="SAM" id="SignalP"/>
    </source>
</evidence>
<feature type="domain" description="F5/8 type C" evidence="5">
    <location>
        <begin position="498"/>
        <end position="650"/>
    </location>
</feature>
<dbReference type="Proteomes" id="UP001500506">
    <property type="component" value="Unassembled WGS sequence"/>
</dbReference>
<dbReference type="InterPro" id="IPR011040">
    <property type="entry name" value="Sialidase"/>
</dbReference>
<dbReference type="InterPro" id="IPR014756">
    <property type="entry name" value="Ig_E-set"/>
</dbReference>
<dbReference type="EMBL" id="BAAANH010000007">
    <property type="protein sequence ID" value="GAA1768775.1"/>
    <property type="molecule type" value="Genomic_DNA"/>
</dbReference>
<dbReference type="PROSITE" id="PS50022">
    <property type="entry name" value="FA58C_3"/>
    <property type="match status" value="1"/>
</dbReference>
<sequence>MSFIRSPQRRVGAASLVVAVGLVGAVPMAAHADTAPAPDFDAKPPQAGEPFYAEQQLATNGVGFPNYRIPALAVTNDGDILASYDGRPTAADSPGPNSILQRRSTDNGATWEEQTFIHEGKVAAPIEGYSDPSYIVDRHTGDIFNFHVKSFDRGFGNSQPGVDPEARNVIHAEVSVSEDDGHTWEHEVVTADVTADLDWRSRFAASGQGIQLKYGEHAGRLIQQFTIINNDLGGAFQAVSVYSDDHGETWQVGEPVGVGMDENKTVELSDGRVMLNSRDSQRSGFRKVAISDDGGVTYGEVVVDQELPDPTNNAAILRAFPNAEEGSDRAKVLLFSNAGSSTQRANGVVRMSFDDGETWPVAKVFQPGGMAYSTLATLPNGNIGLLYEPESGNGGIRFAEFNLAWLEGLAAPMEIADVAAGSGTTVEVPVTITNQSGRAHPKAELTLDLPEGWVLEGVTLPELRPGVMVAALARITVPAGTTAGTYDVTARLTSLGNVTEESFTVTVDLLDKSAMTATASSENPSSGEGAAQAIDGNLRTHWHSAWSTQPQPTHPHDLTVDLGGVHEVRALHYTPRQNGTNGRIGSYEVYGSTDGETWGEPLASGRFAAGTVPQRVAFDATEIRYVRLVAFDALDGSRFASVAELDVEGVR</sequence>
<evidence type="ECO:0000313" key="6">
    <source>
        <dbReference type="EMBL" id="GAA1768775.1"/>
    </source>
</evidence>
<name>A0ABP4X3G8_9MICO</name>
<evidence type="ECO:0000256" key="1">
    <source>
        <dbReference type="ARBA" id="ARBA00000427"/>
    </source>
</evidence>
<dbReference type="PANTHER" id="PTHR10628:SF30">
    <property type="entry name" value="EXO-ALPHA-SIALIDASE"/>
    <property type="match status" value="1"/>
</dbReference>
<dbReference type="SUPFAM" id="SSF50939">
    <property type="entry name" value="Sialidases"/>
    <property type="match status" value="1"/>
</dbReference>
<dbReference type="Gene3D" id="2.60.120.260">
    <property type="entry name" value="Galactose-binding domain-like"/>
    <property type="match status" value="1"/>
</dbReference>
<comment type="similarity">
    <text evidence="2">Belongs to the glycosyl hydrolase 33 family.</text>
</comment>
<evidence type="ECO:0000256" key="3">
    <source>
        <dbReference type="ARBA" id="ARBA00012733"/>
    </source>
</evidence>
<dbReference type="EC" id="3.2.1.18" evidence="3"/>
<dbReference type="InterPro" id="IPR026856">
    <property type="entry name" value="Sialidase_fam"/>
</dbReference>
<dbReference type="InterPro" id="IPR008979">
    <property type="entry name" value="Galactose-bd-like_sf"/>
</dbReference>
<gene>
    <name evidence="6" type="ORF">GCM10009747_32220</name>
</gene>
<protein>
    <recommendedName>
        <fullName evidence="3">exo-alpha-sialidase</fullName>
        <ecNumber evidence="3">3.2.1.18</ecNumber>
    </recommendedName>
</protein>
<dbReference type="Pfam" id="PF10633">
    <property type="entry name" value="NPCBM_assoc"/>
    <property type="match status" value="1"/>
</dbReference>
<dbReference type="Pfam" id="PF00754">
    <property type="entry name" value="F5_F8_type_C"/>
    <property type="match status" value="1"/>
</dbReference>
<reference evidence="7" key="1">
    <citation type="journal article" date="2019" name="Int. J. Syst. Evol. Microbiol.">
        <title>The Global Catalogue of Microorganisms (GCM) 10K type strain sequencing project: providing services to taxonomists for standard genome sequencing and annotation.</title>
        <authorList>
            <consortium name="The Broad Institute Genomics Platform"/>
            <consortium name="The Broad Institute Genome Sequencing Center for Infectious Disease"/>
            <person name="Wu L."/>
            <person name="Ma J."/>
        </authorList>
    </citation>
    <scope>NUCLEOTIDE SEQUENCE [LARGE SCALE GENOMIC DNA]</scope>
    <source>
        <strain evidence="7">JCM 14319</strain>
    </source>
</reference>
<dbReference type="PANTHER" id="PTHR10628">
    <property type="entry name" value="SIALIDASE"/>
    <property type="match status" value="1"/>
</dbReference>
<dbReference type="InterPro" id="IPR000421">
    <property type="entry name" value="FA58C"/>
</dbReference>
<evidence type="ECO:0000259" key="5">
    <source>
        <dbReference type="PROSITE" id="PS50022"/>
    </source>
</evidence>
<evidence type="ECO:0000313" key="7">
    <source>
        <dbReference type="Proteomes" id="UP001500506"/>
    </source>
</evidence>
<dbReference type="SUPFAM" id="SSF81296">
    <property type="entry name" value="E set domains"/>
    <property type="match status" value="1"/>
</dbReference>
<keyword evidence="4" id="KW-0732">Signal</keyword>
<accession>A0ABP4X3G8</accession>
<feature type="chain" id="PRO_5045235653" description="exo-alpha-sialidase" evidence="4">
    <location>
        <begin position="33"/>
        <end position="651"/>
    </location>
</feature>
<dbReference type="InterPro" id="IPR013783">
    <property type="entry name" value="Ig-like_fold"/>
</dbReference>
<dbReference type="SUPFAM" id="SSF49785">
    <property type="entry name" value="Galactose-binding domain-like"/>
    <property type="match status" value="1"/>
</dbReference>